<feature type="non-terminal residue" evidence="13">
    <location>
        <position position="1"/>
    </location>
</feature>
<name>A0A7K8MTM6_9CORV</name>
<dbReference type="Proteomes" id="UP000547721">
    <property type="component" value="Unassembled WGS sequence"/>
</dbReference>
<dbReference type="InterPro" id="IPR013087">
    <property type="entry name" value="Znf_C2H2_type"/>
</dbReference>
<evidence type="ECO:0000256" key="11">
    <source>
        <dbReference type="PROSITE-ProRule" id="PRU00042"/>
    </source>
</evidence>
<evidence type="ECO:0000313" key="13">
    <source>
        <dbReference type="EMBL" id="NXE44324.1"/>
    </source>
</evidence>
<dbReference type="FunFam" id="3.30.160.60:FF:000540">
    <property type="entry name" value="zinc finger protein 263 isoform X1"/>
    <property type="match status" value="1"/>
</dbReference>
<dbReference type="GO" id="GO:0003677">
    <property type="term" value="F:DNA binding"/>
    <property type="evidence" value="ECO:0007669"/>
    <property type="project" value="UniProtKB-KW"/>
</dbReference>
<protein>
    <submittedName>
        <fullName evidence="13">ZN606 protein</fullName>
    </submittedName>
</protein>
<dbReference type="GO" id="GO:0005634">
    <property type="term" value="C:nucleus"/>
    <property type="evidence" value="ECO:0007669"/>
    <property type="project" value="UniProtKB-SubCell"/>
</dbReference>
<keyword evidence="6" id="KW-0862">Zinc</keyword>
<comment type="similarity">
    <text evidence="2">Belongs to the krueppel C2H2-type zinc-finger protein family.</text>
</comment>
<feature type="domain" description="C2H2-type" evidence="12">
    <location>
        <begin position="27"/>
        <end position="54"/>
    </location>
</feature>
<keyword evidence="10" id="KW-0539">Nucleus</keyword>
<accession>A0A7K8MTM6</accession>
<evidence type="ECO:0000256" key="8">
    <source>
        <dbReference type="ARBA" id="ARBA00023125"/>
    </source>
</evidence>
<organism evidence="13 14">
    <name type="scientific">Ptilorrhoa leucosticta</name>
    <dbReference type="NCBI Taxonomy" id="449384"/>
    <lineage>
        <taxon>Eukaryota</taxon>
        <taxon>Metazoa</taxon>
        <taxon>Chordata</taxon>
        <taxon>Craniata</taxon>
        <taxon>Vertebrata</taxon>
        <taxon>Euteleostomi</taxon>
        <taxon>Archelosauria</taxon>
        <taxon>Archosauria</taxon>
        <taxon>Dinosauria</taxon>
        <taxon>Saurischia</taxon>
        <taxon>Theropoda</taxon>
        <taxon>Coelurosauria</taxon>
        <taxon>Aves</taxon>
        <taxon>Neognathae</taxon>
        <taxon>Neoaves</taxon>
        <taxon>Telluraves</taxon>
        <taxon>Australaves</taxon>
        <taxon>Passeriformes</taxon>
        <taxon>Corvoidea</taxon>
        <taxon>Cinclosomatidae</taxon>
        <taxon>Ptilorrhoa</taxon>
    </lineage>
</organism>
<dbReference type="GO" id="GO:0008270">
    <property type="term" value="F:zinc ion binding"/>
    <property type="evidence" value="ECO:0007669"/>
    <property type="project" value="UniProtKB-KW"/>
</dbReference>
<keyword evidence="14" id="KW-1185">Reference proteome</keyword>
<dbReference type="PROSITE" id="PS50157">
    <property type="entry name" value="ZINC_FINGER_C2H2_2"/>
    <property type="match status" value="1"/>
</dbReference>
<dbReference type="InterPro" id="IPR036236">
    <property type="entry name" value="Znf_C2H2_sf"/>
</dbReference>
<evidence type="ECO:0000256" key="9">
    <source>
        <dbReference type="ARBA" id="ARBA00023163"/>
    </source>
</evidence>
<comment type="subcellular location">
    <subcellularLocation>
        <location evidence="1">Nucleus</location>
    </subcellularLocation>
</comment>
<proteinExistence type="inferred from homology"/>
<evidence type="ECO:0000256" key="4">
    <source>
        <dbReference type="ARBA" id="ARBA00022737"/>
    </source>
</evidence>
<dbReference type="AlphaFoldDB" id="A0A7K8MTM6"/>
<evidence type="ECO:0000256" key="6">
    <source>
        <dbReference type="ARBA" id="ARBA00022833"/>
    </source>
</evidence>
<keyword evidence="8" id="KW-0238">DNA-binding</keyword>
<keyword evidence="5 11" id="KW-0863">Zinc-finger</keyword>
<evidence type="ECO:0000256" key="3">
    <source>
        <dbReference type="ARBA" id="ARBA00022723"/>
    </source>
</evidence>
<dbReference type="EMBL" id="VWYY01005498">
    <property type="protein sequence ID" value="NXE44324.1"/>
    <property type="molecule type" value="Genomic_DNA"/>
</dbReference>
<evidence type="ECO:0000313" key="14">
    <source>
        <dbReference type="Proteomes" id="UP000547721"/>
    </source>
</evidence>
<evidence type="ECO:0000256" key="2">
    <source>
        <dbReference type="ARBA" id="ARBA00006991"/>
    </source>
</evidence>
<keyword evidence="3" id="KW-0479">Metal-binding</keyword>
<dbReference type="SUPFAM" id="SSF57667">
    <property type="entry name" value="beta-beta-alpha zinc fingers"/>
    <property type="match status" value="1"/>
</dbReference>
<keyword evidence="4" id="KW-0677">Repeat</keyword>
<gene>
    <name evidence="13" type="primary">Znf606</name>
    <name evidence="13" type="ORF">PTILEU_R01652</name>
</gene>
<sequence>CRESSRRSSWNSELVVREQFYAKRKPCKCLKCGKSFSWSSHLIHYQNTHTGEKS</sequence>
<reference evidence="13 14" key="1">
    <citation type="submission" date="2019-09" db="EMBL/GenBank/DDBJ databases">
        <title>Bird 10,000 Genomes (B10K) Project - Family phase.</title>
        <authorList>
            <person name="Zhang G."/>
        </authorList>
    </citation>
    <scope>NUCLEOTIDE SEQUENCE [LARGE SCALE GENOMIC DNA]</scope>
    <source>
        <strain evidence="13">B10K-CU-031-17</strain>
        <tissue evidence="13">Muscle</tissue>
    </source>
</reference>
<evidence type="ECO:0000256" key="10">
    <source>
        <dbReference type="ARBA" id="ARBA00023242"/>
    </source>
</evidence>
<comment type="caution">
    <text evidence="13">The sequence shown here is derived from an EMBL/GenBank/DDBJ whole genome shotgun (WGS) entry which is preliminary data.</text>
</comment>
<keyword evidence="7" id="KW-0805">Transcription regulation</keyword>
<keyword evidence="9" id="KW-0804">Transcription</keyword>
<evidence type="ECO:0000256" key="7">
    <source>
        <dbReference type="ARBA" id="ARBA00023015"/>
    </source>
</evidence>
<evidence type="ECO:0000256" key="5">
    <source>
        <dbReference type="ARBA" id="ARBA00022771"/>
    </source>
</evidence>
<evidence type="ECO:0000259" key="12">
    <source>
        <dbReference type="PROSITE" id="PS50157"/>
    </source>
</evidence>
<dbReference type="Gene3D" id="3.30.160.60">
    <property type="entry name" value="Classic Zinc Finger"/>
    <property type="match status" value="1"/>
</dbReference>
<feature type="non-terminal residue" evidence="13">
    <location>
        <position position="54"/>
    </location>
</feature>
<evidence type="ECO:0000256" key="1">
    <source>
        <dbReference type="ARBA" id="ARBA00004123"/>
    </source>
</evidence>